<dbReference type="InterPro" id="IPR042099">
    <property type="entry name" value="ANL_N_sf"/>
</dbReference>
<dbReference type="PANTHER" id="PTHR24095:SF14">
    <property type="entry name" value="ACETYL-COENZYME A SYNTHETASE 1"/>
    <property type="match status" value="1"/>
</dbReference>
<organism evidence="4 5">
    <name type="scientific">Bacillus safensis</name>
    <dbReference type="NCBI Taxonomy" id="561879"/>
    <lineage>
        <taxon>Bacteria</taxon>
        <taxon>Bacillati</taxon>
        <taxon>Bacillota</taxon>
        <taxon>Bacilli</taxon>
        <taxon>Bacillales</taxon>
        <taxon>Bacillaceae</taxon>
        <taxon>Bacillus</taxon>
    </lineage>
</organism>
<evidence type="ECO:0000313" key="4">
    <source>
        <dbReference type="EMBL" id="BBP91605.1"/>
    </source>
</evidence>
<feature type="transmembrane region" description="Helical" evidence="2">
    <location>
        <begin position="97"/>
        <end position="115"/>
    </location>
</feature>
<dbReference type="SUPFAM" id="SSF56801">
    <property type="entry name" value="Acetyl-CoA synthetase-like"/>
    <property type="match status" value="1"/>
</dbReference>
<keyword evidence="2" id="KW-0472">Membrane</keyword>
<dbReference type="EMBL" id="AP021906">
    <property type="protein sequence ID" value="BBP91605.1"/>
    <property type="molecule type" value="Genomic_DNA"/>
</dbReference>
<keyword evidence="2" id="KW-0812">Transmembrane</keyword>
<evidence type="ECO:0000256" key="1">
    <source>
        <dbReference type="ARBA" id="ARBA00022990"/>
    </source>
</evidence>
<dbReference type="AlphaFoldDB" id="A0A5S9MFR5"/>
<accession>A0A5S9MFR5</accession>
<proteinExistence type="predicted"/>
<name>A0A5S9MFR5_BACIA</name>
<evidence type="ECO:0000259" key="3">
    <source>
        <dbReference type="Pfam" id="PF00501"/>
    </source>
</evidence>
<sequence>MIMSRHTKIFHGRKLEKNFSWYETGKINAAYEAIDRHADSFRQNKVALHYKDSQRDEKYTFRDMKINTNKAGNLFREKAHVEKGDRVFIFMPRSPELYFLLLGAVKIGAIVGPLFEAFMEGAVKDRLEKIVRLR</sequence>
<dbReference type="Gene3D" id="3.40.50.12780">
    <property type="entry name" value="N-terminal domain of ligase-like"/>
    <property type="match status" value="1"/>
</dbReference>
<gene>
    <name evidence="4" type="ORF">BsIDN1_52230</name>
</gene>
<dbReference type="InterPro" id="IPR000873">
    <property type="entry name" value="AMP-dep_synth/lig_dom"/>
</dbReference>
<dbReference type="Pfam" id="PF00501">
    <property type="entry name" value="AMP-binding"/>
    <property type="match status" value="1"/>
</dbReference>
<reference evidence="4 5" key="1">
    <citation type="submission" date="2019-12" db="EMBL/GenBank/DDBJ databases">
        <title>Full genome sequence of a Bacillus safensis strain isolated from commercially available natto in Indonesia.</title>
        <authorList>
            <person name="Yoshida M."/>
            <person name="Uomi M."/>
            <person name="Waturangi D."/>
            <person name="Ekaputri J.J."/>
            <person name="Setiamarga D.H.E."/>
        </authorList>
    </citation>
    <scope>NUCLEOTIDE SEQUENCE [LARGE SCALE GENOMIC DNA]</scope>
    <source>
        <strain evidence="4 5">IDN1</strain>
    </source>
</reference>
<evidence type="ECO:0000256" key="2">
    <source>
        <dbReference type="SAM" id="Phobius"/>
    </source>
</evidence>
<evidence type="ECO:0000313" key="5">
    <source>
        <dbReference type="Proteomes" id="UP000464658"/>
    </source>
</evidence>
<feature type="domain" description="AMP-dependent synthetase/ligase" evidence="3">
    <location>
        <begin position="35"/>
        <end position="128"/>
    </location>
</feature>
<keyword evidence="2" id="KW-1133">Transmembrane helix</keyword>
<dbReference type="GO" id="GO:0005829">
    <property type="term" value="C:cytosol"/>
    <property type="evidence" value="ECO:0007669"/>
    <property type="project" value="TreeGrafter"/>
</dbReference>
<dbReference type="PANTHER" id="PTHR24095">
    <property type="entry name" value="ACETYL-COENZYME A SYNTHETASE"/>
    <property type="match status" value="1"/>
</dbReference>
<keyword evidence="1" id="KW-0007">Acetylation</keyword>
<dbReference type="GO" id="GO:0003987">
    <property type="term" value="F:acetate-CoA ligase activity"/>
    <property type="evidence" value="ECO:0007669"/>
    <property type="project" value="TreeGrafter"/>
</dbReference>
<dbReference type="Proteomes" id="UP000464658">
    <property type="component" value="Chromosome"/>
</dbReference>
<protein>
    <recommendedName>
        <fullName evidence="3">AMP-dependent synthetase/ligase domain-containing protein</fullName>
    </recommendedName>
</protein>
<dbReference type="GO" id="GO:0006085">
    <property type="term" value="P:acetyl-CoA biosynthetic process"/>
    <property type="evidence" value="ECO:0007669"/>
    <property type="project" value="TreeGrafter"/>
</dbReference>